<feature type="transmembrane region" description="Helical" evidence="7">
    <location>
        <begin position="170"/>
        <end position="192"/>
    </location>
</feature>
<keyword evidence="3 7" id="KW-0997">Cell inner membrane</keyword>
<feature type="transmembrane region" description="Helical" evidence="7">
    <location>
        <begin position="241"/>
        <end position="258"/>
    </location>
</feature>
<keyword evidence="2" id="KW-1003">Cell membrane</keyword>
<dbReference type="NCBIfam" id="TIGR00786">
    <property type="entry name" value="dctM"/>
    <property type="match status" value="1"/>
</dbReference>
<dbReference type="RefSeq" id="WP_085421152.1">
    <property type="nucleotide sequence ID" value="NZ_FXAF01000003.1"/>
</dbReference>
<evidence type="ECO:0000256" key="7">
    <source>
        <dbReference type="RuleBase" id="RU369079"/>
    </source>
</evidence>
<accession>A0A1X7DTI5</accession>
<evidence type="ECO:0000313" key="9">
    <source>
        <dbReference type="EMBL" id="SMF20629.1"/>
    </source>
</evidence>
<protein>
    <recommendedName>
        <fullName evidence="7">TRAP transporter large permease protein</fullName>
    </recommendedName>
</protein>
<feature type="transmembrane region" description="Helical" evidence="7">
    <location>
        <begin position="279"/>
        <end position="298"/>
    </location>
</feature>
<dbReference type="OrthoDB" id="7374726at2"/>
<evidence type="ECO:0000259" key="8">
    <source>
        <dbReference type="Pfam" id="PF06808"/>
    </source>
</evidence>
<gene>
    <name evidence="9" type="ORF">SAMN02982989_5785</name>
</gene>
<dbReference type="Proteomes" id="UP000192903">
    <property type="component" value="Unassembled WGS sequence"/>
</dbReference>
<name>A0A1X7DTI5_9HYPH</name>
<feature type="transmembrane region" description="Helical" evidence="7">
    <location>
        <begin position="213"/>
        <end position="235"/>
    </location>
</feature>
<reference evidence="10" key="1">
    <citation type="submission" date="2017-04" db="EMBL/GenBank/DDBJ databases">
        <authorList>
            <person name="Varghese N."/>
            <person name="Submissions S."/>
        </authorList>
    </citation>
    <scope>NUCLEOTIDE SEQUENCE [LARGE SCALE GENOMIC DNA]</scope>
    <source>
        <strain evidence="10">B4P</strain>
    </source>
</reference>
<proteinExistence type="inferred from homology"/>
<keyword evidence="7" id="KW-0813">Transport</keyword>
<feature type="transmembrane region" description="Helical" evidence="7">
    <location>
        <begin position="396"/>
        <end position="418"/>
    </location>
</feature>
<dbReference type="STRING" id="464029.SAMN02982989_5785"/>
<feature type="transmembrane region" description="Helical" evidence="7">
    <location>
        <begin position="93"/>
        <end position="123"/>
    </location>
</feature>
<comment type="subcellular location">
    <subcellularLocation>
        <location evidence="1 7">Cell inner membrane</location>
        <topology evidence="1 7">Multi-pass membrane protein</topology>
    </subcellularLocation>
</comment>
<evidence type="ECO:0000313" key="10">
    <source>
        <dbReference type="Proteomes" id="UP000192903"/>
    </source>
</evidence>
<comment type="similarity">
    <text evidence="7">Belongs to the TRAP transporter large permease family.</text>
</comment>
<dbReference type="PANTHER" id="PTHR33362">
    <property type="entry name" value="SIALIC ACID TRAP TRANSPORTER PERMEASE PROTEIN SIAT-RELATED"/>
    <property type="match status" value="1"/>
</dbReference>
<feature type="transmembrane region" description="Helical" evidence="7">
    <location>
        <begin position="356"/>
        <end position="376"/>
    </location>
</feature>
<dbReference type="AlphaFoldDB" id="A0A1X7DTI5"/>
<keyword evidence="4 7" id="KW-0812">Transmembrane</keyword>
<keyword evidence="10" id="KW-1185">Reference proteome</keyword>
<feature type="domain" description="TRAP C4-dicarboxylate transport system permease DctM subunit" evidence="8">
    <location>
        <begin position="8"/>
        <end position="417"/>
    </location>
</feature>
<dbReference type="Pfam" id="PF06808">
    <property type="entry name" value="DctM"/>
    <property type="match status" value="1"/>
</dbReference>
<feature type="transmembrane region" description="Helical" evidence="7">
    <location>
        <begin position="54"/>
        <end position="73"/>
    </location>
</feature>
<dbReference type="PANTHER" id="PTHR33362:SF4">
    <property type="entry name" value="2,3-DIKETO-L-GULONATE TRAP TRANSPORTER LARGE PERMEASE PROTEIN YIAN"/>
    <property type="match status" value="1"/>
</dbReference>
<evidence type="ECO:0000256" key="2">
    <source>
        <dbReference type="ARBA" id="ARBA00022475"/>
    </source>
</evidence>
<evidence type="ECO:0000256" key="5">
    <source>
        <dbReference type="ARBA" id="ARBA00022989"/>
    </source>
</evidence>
<dbReference type="InterPro" id="IPR010656">
    <property type="entry name" value="DctM"/>
</dbReference>
<keyword evidence="5 7" id="KW-1133">Transmembrane helix</keyword>
<evidence type="ECO:0000256" key="4">
    <source>
        <dbReference type="ARBA" id="ARBA00022692"/>
    </source>
</evidence>
<keyword evidence="6 7" id="KW-0472">Membrane</keyword>
<sequence>MTILVFVGSLCGAMLLGIPVAFSLLICGVVLMIHMDIFDVQILAENVLDGANNYPLMALPFFVLAGEIMNAGGVSKRIVAVAIAAVGHFRGGLGYVAVFAALILAAISGSAIADCAALAAVVIPLMRRSGYPVPLSAGLISSAGIVAPLLPPSIPFVVFGVAAELSVTRLFMTGIAPGLMMAATLMVTWYFYARKDPRMASEQKFDMDRLLKALKEGIWALVLPAIIIGGMKTGVFTPTEAGVVAVVYAFLVGMFVYGELKISVMPSLLLQAAKTASTIMFLVAAAYVSAWLITVANIPQEIGESLAPFMENKTLFMFMLMVIVFLVGTALDLTPTILILTPVMMPLVKQAGIDPYYFGVMFMMNNAIGLITPPVGTVLNVVSGVARVELDHVIKGMLPFLIAYTVLLFTFVLFPELITVPASWLR</sequence>
<evidence type="ECO:0000256" key="3">
    <source>
        <dbReference type="ARBA" id="ARBA00022519"/>
    </source>
</evidence>
<comment type="function">
    <text evidence="7">Part of the tripartite ATP-independent periplasmic (TRAP) transport system.</text>
</comment>
<evidence type="ECO:0000256" key="1">
    <source>
        <dbReference type="ARBA" id="ARBA00004429"/>
    </source>
</evidence>
<dbReference type="PIRSF" id="PIRSF006066">
    <property type="entry name" value="HI0050"/>
    <property type="match status" value="1"/>
</dbReference>
<organism evidence="9 10">
    <name type="scientific">Xaviernesmea oryzae</name>
    <dbReference type="NCBI Taxonomy" id="464029"/>
    <lineage>
        <taxon>Bacteria</taxon>
        <taxon>Pseudomonadati</taxon>
        <taxon>Pseudomonadota</taxon>
        <taxon>Alphaproteobacteria</taxon>
        <taxon>Hyphomicrobiales</taxon>
        <taxon>Rhizobiaceae</taxon>
        <taxon>Rhizobium/Agrobacterium group</taxon>
        <taxon>Xaviernesmea</taxon>
    </lineage>
</organism>
<feature type="transmembrane region" description="Helical" evidence="7">
    <location>
        <begin position="6"/>
        <end position="33"/>
    </location>
</feature>
<dbReference type="GO" id="GO:0005886">
    <property type="term" value="C:plasma membrane"/>
    <property type="evidence" value="ECO:0007669"/>
    <property type="project" value="UniProtKB-SubCell"/>
</dbReference>
<comment type="subunit">
    <text evidence="7">The complex comprises the extracytoplasmic solute receptor protein and the two transmembrane proteins.</text>
</comment>
<dbReference type="GO" id="GO:0022857">
    <property type="term" value="F:transmembrane transporter activity"/>
    <property type="evidence" value="ECO:0007669"/>
    <property type="project" value="UniProtKB-UniRule"/>
</dbReference>
<dbReference type="EMBL" id="FXAF01000003">
    <property type="protein sequence ID" value="SMF20629.1"/>
    <property type="molecule type" value="Genomic_DNA"/>
</dbReference>
<feature type="transmembrane region" description="Helical" evidence="7">
    <location>
        <begin position="130"/>
        <end position="150"/>
    </location>
</feature>
<evidence type="ECO:0000256" key="6">
    <source>
        <dbReference type="ARBA" id="ARBA00023136"/>
    </source>
</evidence>
<dbReference type="InterPro" id="IPR004681">
    <property type="entry name" value="TRAP_DctM"/>
</dbReference>
<feature type="transmembrane region" description="Helical" evidence="7">
    <location>
        <begin position="318"/>
        <end position="344"/>
    </location>
</feature>